<feature type="domain" description="PDZ" evidence="13">
    <location>
        <begin position="264"/>
        <end position="363"/>
    </location>
</feature>
<evidence type="ECO:0000256" key="3">
    <source>
        <dbReference type="ARBA" id="ARBA00010541"/>
    </source>
</evidence>
<evidence type="ECO:0000256" key="2">
    <source>
        <dbReference type="ARBA" id="ARBA00004418"/>
    </source>
</evidence>
<dbReference type="SUPFAM" id="SSF50156">
    <property type="entry name" value="PDZ domain-like"/>
    <property type="match status" value="2"/>
</dbReference>
<comment type="subcellular location">
    <subcellularLocation>
        <location evidence="2">Periplasm</location>
    </subcellularLocation>
</comment>
<evidence type="ECO:0000313" key="14">
    <source>
        <dbReference type="EMBL" id="PMS14790.1"/>
    </source>
</evidence>
<organism evidence="14 15">
    <name type="scientific">Trinickia dabaoshanensis</name>
    <dbReference type="NCBI Taxonomy" id="564714"/>
    <lineage>
        <taxon>Bacteria</taxon>
        <taxon>Pseudomonadati</taxon>
        <taxon>Pseudomonadota</taxon>
        <taxon>Betaproteobacteria</taxon>
        <taxon>Burkholderiales</taxon>
        <taxon>Burkholderiaceae</taxon>
        <taxon>Trinickia</taxon>
    </lineage>
</organism>
<feature type="domain" description="PDZ" evidence="13">
    <location>
        <begin position="390"/>
        <end position="469"/>
    </location>
</feature>
<gene>
    <name evidence="14" type="ORF">C0Z18_30245</name>
</gene>
<evidence type="ECO:0000256" key="6">
    <source>
        <dbReference type="ARBA" id="ARBA00022670"/>
    </source>
</evidence>
<dbReference type="RefSeq" id="WP_102649141.1">
    <property type="nucleotide sequence ID" value="NZ_PNYA01000040.1"/>
</dbReference>
<feature type="compositionally biased region" description="Low complexity" evidence="12">
    <location>
        <begin position="12"/>
        <end position="24"/>
    </location>
</feature>
<dbReference type="InterPro" id="IPR036034">
    <property type="entry name" value="PDZ_sf"/>
</dbReference>
<dbReference type="PANTHER" id="PTHR22939:SF130">
    <property type="entry name" value="PERIPLASMIC SERINE ENDOPROTEASE DEGP-LIKE-RELATED"/>
    <property type="match status" value="1"/>
</dbReference>
<keyword evidence="9" id="KW-0720">Serine protease</keyword>
<keyword evidence="15" id="KW-1185">Reference proteome</keyword>
<dbReference type="Pfam" id="PF17820">
    <property type="entry name" value="PDZ_6"/>
    <property type="match status" value="1"/>
</dbReference>
<dbReference type="PROSITE" id="PS50106">
    <property type="entry name" value="PDZ"/>
    <property type="match status" value="2"/>
</dbReference>
<dbReference type="PRINTS" id="PR00834">
    <property type="entry name" value="PROTEASES2C"/>
</dbReference>
<evidence type="ECO:0000313" key="15">
    <source>
        <dbReference type="Proteomes" id="UP000235616"/>
    </source>
</evidence>
<dbReference type="InterPro" id="IPR001940">
    <property type="entry name" value="Peptidase_S1C"/>
</dbReference>
<dbReference type="SMART" id="SM00228">
    <property type="entry name" value="PDZ"/>
    <property type="match status" value="2"/>
</dbReference>
<dbReference type="EMBL" id="PNYA01000040">
    <property type="protein sequence ID" value="PMS14790.1"/>
    <property type="molecule type" value="Genomic_DNA"/>
</dbReference>
<evidence type="ECO:0000256" key="11">
    <source>
        <dbReference type="ARBA" id="ARBA00032850"/>
    </source>
</evidence>
<comment type="similarity">
    <text evidence="3">Belongs to the peptidase S1C family.</text>
</comment>
<evidence type="ECO:0000256" key="12">
    <source>
        <dbReference type="SAM" id="MobiDB-lite"/>
    </source>
</evidence>
<dbReference type="OrthoDB" id="9758917at2"/>
<keyword evidence="8" id="KW-0378">Hydrolase</keyword>
<evidence type="ECO:0000256" key="1">
    <source>
        <dbReference type="ARBA" id="ARBA00001772"/>
    </source>
</evidence>
<dbReference type="Pfam" id="PF13180">
    <property type="entry name" value="PDZ_2"/>
    <property type="match status" value="1"/>
</dbReference>
<evidence type="ECO:0000259" key="13">
    <source>
        <dbReference type="PROSITE" id="PS50106"/>
    </source>
</evidence>
<protein>
    <recommendedName>
        <fullName evidence="5">Probable periplasmic serine endoprotease DegP-like</fullName>
        <ecNumber evidence="4">3.4.21.107</ecNumber>
    </recommendedName>
    <alternativeName>
        <fullName evidence="11">Protease Do</fullName>
    </alternativeName>
</protein>
<dbReference type="SUPFAM" id="SSF50494">
    <property type="entry name" value="Trypsin-like serine proteases"/>
    <property type="match status" value="1"/>
</dbReference>
<dbReference type="PANTHER" id="PTHR22939">
    <property type="entry name" value="SERINE PROTEASE FAMILY S1C HTRA-RELATED"/>
    <property type="match status" value="1"/>
</dbReference>
<keyword evidence="7" id="KW-0574">Periplasm</keyword>
<evidence type="ECO:0000256" key="10">
    <source>
        <dbReference type="ARBA" id="ARBA00023016"/>
    </source>
</evidence>
<comment type="catalytic activity">
    <reaction evidence="1">
        <text>Acts on substrates that are at least partially unfolded. The cleavage site P1 residue is normally between a pair of hydrophobic residues, such as Val-|-Val.</text>
        <dbReference type="EC" id="3.4.21.107"/>
    </reaction>
</comment>
<evidence type="ECO:0000256" key="4">
    <source>
        <dbReference type="ARBA" id="ARBA00013035"/>
    </source>
</evidence>
<sequence length="479" mass="48657">MAAHPGAPQLKAARAPQTAPAPAPGAAQVDFAAMVDRYGAAVVNISTAMPADGGDQIDQQVAAPGLDSLDPDDPVFALVRAGTAQPQGQPPGPPALANAPRVVWGAGSGFIISADGLVVTTSHIVNRAEQVTVTLTDKRQFKADVLAVDPQTDIALLQIERAAKLPVVRLGDSSRARVGERVLAIGAPDGPQNAAASGLVSVTPHLLPDGGTFPLLETDIAPEPDNSGGPVLDRNGTVIGVALQVYSDNGRYRNLTLAIPIEAAVRLRAQLQAQGKLAGGSLGVHTQDIDPGLAAAFGLPHEMGALVTDVSPTAHGGSASALKPGDVITHINGRAIQHQADLADYISALQPGTKVALTVVRNKKAMLLTTSVVAARSEAAQPVAAVDAAGALTRLGLSVHAMSESERRAGALSSGLVVDAVTGAAADAGIQAGDIVLSVNSEPVTTPEALDKAIARGGKEVALLIQRDDARNFVSLAVR</sequence>
<evidence type="ECO:0000256" key="9">
    <source>
        <dbReference type="ARBA" id="ARBA00022825"/>
    </source>
</evidence>
<dbReference type="GO" id="GO:0004252">
    <property type="term" value="F:serine-type endopeptidase activity"/>
    <property type="evidence" value="ECO:0007669"/>
    <property type="project" value="InterPro"/>
</dbReference>
<proteinExistence type="inferred from homology"/>
<accession>A0A2N7VC96</accession>
<dbReference type="InterPro" id="IPR001478">
    <property type="entry name" value="PDZ"/>
</dbReference>
<reference evidence="14 15" key="1">
    <citation type="submission" date="2018-01" db="EMBL/GenBank/DDBJ databases">
        <title>Whole genome analyses suggest that Burkholderia sensu lato contains two further novel genera in the rhizoxinica-symbiotica group Mycetohabitans gen. nov., and Trinickia gen. nov.: implications for the evolution of diazotrophy and nodulation in the Burkholderiaceae.</title>
        <authorList>
            <person name="Estrada-de los Santos P."/>
            <person name="Palmer M."/>
            <person name="Chavez-Ramirez B."/>
            <person name="Beukes C."/>
            <person name="Steenkamp E.T."/>
            <person name="Hirsch A.M."/>
            <person name="Manyaka P."/>
            <person name="Maluk M."/>
            <person name="Lafos M."/>
            <person name="Crook M."/>
            <person name="Gross E."/>
            <person name="Simon M.F."/>
            <person name="Bueno dos Reis Junior F."/>
            <person name="Poole P.S."/>
            <person name="Venter S.N."/>
            <person name="James E.K."/>
        </authorList>
    </citation>
    <scope>NUCLEOTIDE SEQUENCE [LARGE SCALE GENOMIC DNA]</scope>
    <source>
        <strain evidence="14 15">GIMN1.004</strain>
    </source>
</reference>
<dbReference type="GO" id="GO:0006508">
    <property type="term" value="P:proteolysis"/>
    <property type="evidence" value="ECO:0007669"/>
    <property type="project" value="UniProtKB-KW"/>
</dbReference>
<dbReference type="Gene3D" id="2.30.42.10">
    <property type="match status" value="2"/>
</dbReference>
<comment type="caution">
    <text evidence="14">The sequence shown here is derived from an EMBL/GenBank/DDBJ whole genome shotgun (WGS) entry which is preliminary data.</text>
</comment>
<evidence type="ECO:0000256" key="5">
    <source>
        <dbReference type="ARBA" id="ARBA00013958"/>
    </source>
</evidence>
<dbReference type="Pfam" id="PF13365">
    <property type="entry name" value="Trypsin_2"/>
    <property type="match status" value="1"/>
</dbReference>
<evidence type="ECO:0000256" key="7">
    <source>
        <dbReference type="ARBA" id="ARBA00022764"/>
    </source>
</evidence>
<feature type="region of interest" description="Disordered" evidence="12">
    <location>
        <begin position="1"/>
        <end position="24"/>
    </location>
</feature>
<dbReference type="Gene3D" id="2.40.10.120">
    <property type="match status" value="1"/>
</dbReference>
<evidence type="ECO:0000256" key="8">
    <source>
        <dbReference type="ARBA" id="ARBA00022801"/>
    </source>
</evidence>
<dbReference type="InterPro" id="IPR009003">
    <property type="entry name" value="Peptidase_S1_PA"/>
</dbReference>
<keyword evidence="10" id="KW-0346">Stress response</keyword>
<dbReference type="AlphaFoldDB" id="A0A2N7VC96"/>
<keyword evidence="6" id="KW-0645">Protease</keyword>
<dbReference type="InterPro" id="IPR041489">
    <property type="entry name" value="PDZ_6"/>
</dbReference>
<name>A0A2N7VC96_9BURK</name>
<dbReference type="Proteomes" id="UP000235616">
    <property type="component" value="Unassembled WGS sequence"/>
</dbReference>
<dbReference type="EC" id="3.4.21.107" evidence="4"/>